<comment type="caution">
    <text evidence="1">The sequence shown here is derived from an EMBL/GenBank/DDBJ whole genome shotgun (WGS) entry which is preliminary data.</text>
</comment>
<keyword evidence="2" id="KW-1185">Reference proteome</keyword>
<accession>A0A3M7QNC6</accession>
<dbReference type="Proteomes" id="UP000276133">
    <property type="component" value="Unassembled WGS sequence"/>
</dbReference>
<name>A0A3M7QNC6_BRAPC</name>
<protein>
    <submittedName>
        <fullName evidence="1">Uncharacterized protein</fullName>
    </submittedName>
</protein>
<sequence>MTWLITSQSVTISPYFSIKSFLTCSKSSGAKSLPGLASYLFFPFRILLLSGSGNPPGGCPIKPCMYSTTEVGKDKSSALLTKSSLLSLFCTINWAKSPTILDEGVTFMMSPSSWFASAKAERLELQVGVLTTGYFIHVDISVATLHCGCALEWSVQQAGLFPVRRVLEDRVEVYVSVSVSVLQGGDHSAHGRLRGHAGH</sequence>
<dbReference type="EMBL" id="REGN01005653">
    <property type="protein sequence ID" value="RNA12581.1"/>
    <property type="molecule type" value="Genomic_DNA"/>
</dbReference>
<gene>
    <name evidence="1" type="ORF">BpHYR1_009065</name>
</gene>
<evidence type="ECO:0000313" key="1">
    <source>
        <dbReference type="EMBL" id="RNA12581.1"/>
    </source>
</evidence>
<evidence type="ECO:0000313" key="2">
    <source>
        <dbReference type="Proteomes" id="UP000276133"/>
    </source>
</evidence>
<proteinExistence type="predicted"/>
<reference evidence="1 2" key="1">
    <citation type="journal article" date="2018" name="Sci. Rep.">
        <title>Genomic signatures of local adaptation to the degree of environmental predictability in rotifers.</title>
        <authorList>
            <person name="Franch-Gras L."/>
            <person name="Hahn C."/>
            <person name="Garcia-Roger E.M."/>
            <person name="Carmona M.J."/>
            <person name="Serra M."/>
            <person name="Gomez A."/>
        </authorList>
    </citation>
    <scope>NUCLEOTIDE SEQUENCE [LARGE SCALE GENOMIC DNA]</scope>
    <source>
        <strain evidence="1">HYR1</strain>
    </source>
</reference>
<dbReference type="AlphaFoldDB" id="A0A3M7QNC6"/>
<organism evidence="1 2">
    <name type="scientific">Brachionus plicatilis</name>
    <name type="common">Marine rotifer</name>
    <name type="synonym">Brachionus muelleri</name>
    <dbReference type="NCBI Taxonomy" id="10195"/>
    <lineage>
        <taxon>Eukaryota</taxon>
        <taxon>Metazoa</taxon>
        <taxon>Spiralia</taxon>
        <taxon>Gnathifera</taxon>
        <taxon>Rotifera</taxon>
        <taxon>Eurotatoria</taxon>
        <taxon>Monogononta</taxon>
        <taxon>Pseudotrocha</taxon>
        <taxon>Ploima</taxon>
        <taxon>Brachionidae</taxon>
        <taxon>Brachionus</taxon>
    </lineage>
</organism>